<dbReference type="Pfam" id="PF00528">
    <property type="entry name" value="BPD_transp_1"/>
    <property type="match status" value="1"/>
</dbReference>
<feature type="transmembrane region" description="Helical" evidence="7">
    <location>
        <begin position="81"/>
        <end position="100"/>
    </location>
</feature>
<dbReference type="PROSITE" id="PS50928">
    <property type="entry name" value="ABC_TM1"/>
    <property type="match status" value="1"/>
</dbReference>
<feature type="transmembrane region" description="Helical" evidence="7">
    <location>
        <begin position="144"/>
        <end position="164"/>
    </location>
</feature>
<evidence type="ECO:0000256" key="2">
    <source>
        <dbReference type="ARBA" id="ARBA00022448"/>
    </source>
</evidence>
<keyword evidence="10" id="KW-1185">Reference proteome</keyword>
<feature type="transmembrane region" description="Helical" evidence="7">
    <location>
        <begin position="112"/>
        <end position="132"/>
    </location>
</feature>
<evidence type="ECO:0000256" key="4">
    <source>
        <dbReference type="ARBA" id="ARBA00022692"/>
    </source>
</evidence>
<accession>A0A2R5ENW3</accession>
<feature type="transmembrane region" description="Helical" evidence="7">
    <location>
        <begin position="185"/>
        <end position="208"/>
    </location>
</feature>
<evidence type="ECO:0000256" key="1">
    <source>
        <dbReference type="ARBA" id="ARBA00004651"/>
    </source>
</evidence>
<keyword evidence="2 7" id="KW-0813">Transport</keyword>
<comment type="caution">
    <text evidence="9">The sequence shown here is derived from an EMBL/GenBank/DDBJ whole genome shotgun (WGS) entry which is preliminary data.</text>
</comment>
<evidence type="ECO:0000313" key="10">
    <source>
        <dbReference type="Proteomes" id="UP000245202"/>
    </source>
</evidence>
<comment type="subcellular location">
    <subcellularLocation>
        <location evidence="1 7">Cell membrane</location>
        <topology evidence="1 7">Multi-pass membrane protein</topology>
    </subcellularLocation>
</comment>
<evidence type="ECO:0000256" key="5">
    <source>
        <dbReference type="ARBA" id="ARBA00022989"/>
    </source>
</evidence>
<proteinExistence type="inferred from homology"/>
<evidence type="ECO:0000259" key="8">
    <source>
        <dbReference type="PROSITE" id="PS50928"/>
    </source>
</evidence>
<gene>
    <name evidence="9" type="ORF">PAT3040_02356</name>
</gene>
<dbReference type="PANTHER" id="PTHR43744">
    <property type="entry name" value="ABC TRANSPORTER PERMEASE PROTEIN MG189-RELATED-RELATED"/>
    <property type="match status" value="1"/>
</dbReference>
<sequence>MEMNLKGIKAGKIFDAANMLFLIALCITILYPIYHMFIVSVSDGHAVLRGDIKLWPVSPSWDTYKAVLKDPDILNSYKNTFLYTTTGTLINVTLTAFCAYPLARKKFYGRSFFAVLIIFTMFFEGGIIPEYIVIDALGLINTMWAIVLPPAIHVFYMIIMRTFFQQIPEEIYESAYIDGANDLRIFFRIILPLSVPVIATITLFYLVWHWNSFFPALMYLNEKSQYPMQLIMRNIVIAGNVAAQESAAASMNAMITGQNIKYAVIIVTIAPILVVYPFIQKYFVKGMMVGSLKG</sequence>
<keyword evidence="6 7" id="KW-0472">Membrane</keyword>
<dbReference type="Proteomes" id="UP000245202">
    <property type="component" value="Unassembled WGS sequence"/>
</dbReference>
<evidence type="ECO:0000256" key="6">
    <source>
        <dbReference type="ARBA" id="ARBA00023136"/>
    </source>
</evidence>
<dbReference type="GO" id="GO:0005886">
    <property type="term" value="C:plasma membrane"/>
    <property type="evidence" value="ECO:0007669"/>
    <property type="project" value="UniProtKB-SubCell"/>
</dbReference>
<organism evidence="9 10">
    <name type="scientific">Paenibacillus agaridevorans</name>
    <dbReference type="NCBI Taxonomy" id="171404"/>
    <lineage>
        <taxon>Bacteria</taxon>
        <taxon>Bacillati</taxon>
        <taxon>Bacillota</taxon>
        <taxon>Bacilli</taxon>
        <taxon>Bacillales</taxon>
        <taxon>Paenibacillaceae</taxon>
        <taxon>Paenibacillus</taxon>
    </lineage>
</organism>
<reference evidence="9 10" key="1">
    <citation type="submission" date="2017-08" db="EMBL/GenBank/DDBJ databases">
        <title>Substantial Increase in Enzyme Production by Combined Drug-Resistance Mutations in Paenibacillus agaridevorans.</title>
        <authorList>
            <person name="Tanaka Y."/>
            <person name="Funane K."/>
            <person name="Hosaka T."/>
            <person name="Shiwa Y."/>
            <person name="Fujita N."/>
            <person name="Miyazaki T."/>
            <person name="Yoshikawa H."/>
            <person name="Murakami K."/>
            <person name="Kasahara K."/>
            <person name="Inaoka T."/>
            <person name="Hiraga Y."/>
            <person name="Ochi K."/>
        </authorList>
    </citation>
    <scope>NUCLEOTIDE SEQUENCE [LARGE SCALE GENOMIC DNA]</scope>
    <source>
        <strain evidence="9 10">T-3040</strain>
    </source>
</reference>
<dbReference type="GO" id="GO:0055085">
    <property type="term" value="P:transmembrane transport"/>
    <property type="evidence" value="ECO:0007669"/>
    <property type="project" value="InterPro"/>
</dbReference>
<dbReference type="AlphaFoldDB" id="A0A2R5ENW3"/>
<dbReference type="Gene3D" id="1.10.3720.10">
    <property type="entry name" value="MetI-like"/>
    <property type="match status" value="1"/>
</dbReference>
<evidence type="ECO:0000256" key="7">
    <source>
        <dbReference type="RuleBase" id="RU363032"/>
    </source>
</evidence>
<comment type="similarity">
    <text evidence="7">Belongs to the binding-protein-dependent transport system permease family.</text>
</comment>
<dbReference type="CDD" id="cd06261">
    <property type="entry name" value="TM_PBP2"/>
    <property type="match status" value="1"/>
</dbReference>
<dbReference type="InterPro" id="IPR035906">
    <property type="entry name" value="MetI-like_sf"/>
</dbReference>
<evidence type="ECO:0000256" key="3">
    <source>
        <dbReference type="ARBA" id="ARBA00022475"/>
    </source>
</evidence>
<feature type="transmembrane region" description="Helical" evidence="7">
    <location>
        <begin position="12"/>
        <end position="34"/>
    </location>
</feature>
<feature type="transmembrane region" description="Helical" evidence="7">
    <location>
        <begin position="260"/>
        <end position="279"/>
    </location>
</feature>
<dbReference type="EMBL" id="BDQX01000111">
    <property type="protein sequence ID" value="GBG07795.1"/>
    <property type="molecule type" value="Genomic_DNA"/>
</dbReference>
<dbReference type="InterPro" id="IPR000515">
    <property type="entry name" value="MetI-like"/>
</dbReference>
<keyword evidence="4 7" id="KW-0812">Transmembrane</keyword>
<dbReference type="PANTHER" id="PTHR43744:SF9">
    <property type="entry name" value="POLYGALACTURONAN_RHAMNOGALACTURONAN TRANSPORT SYSTEM PERMEASE PROTEIN YTCP"/>
    <property type="match status" value="1"/>
</dbReference>
<feature type="domain" description="ABC transmembrane type-1" evidence="8">
    <location>
        <begin position="77"/>
        <end position="279"/>
    </location>
</feature>
<protein>
    <recommendedName>
        <fullName evidence="8">ABC transmembrane type-1 domain-containing protein</fullName>
    </recommendedName>
</protein>
<keyword evidence="3" id="KW-1003">Cell membrane</keyword>
<name>A0A2R5ENW3_9BACL</name>
<keyword evidence="5 7" id="KW-1133">Transmembrane helix</keyword>
<dbReference type="SUPFAM" id="SSF161098">
    <property type="entry name" value="MetI-like"/>
    <property type="match status" value="1"/>
</dbReference>
<evidence type="ECO:0000313" key="9">
    <source>
        <dbReference type="EMBL" id="GBG07795.1"/>
    </source>
</evidence>